<evidence type="ECO:0000256" key="3">
    <source>
        <dbReference type="ARBA" id="ARBA00022448"/>
    </source>
</evidence>
<proteinExistence type="inferred from homology"/>
<evidence type="ECO:0000256" key="10">
    <source>
        <dbReference type="ARBA" id="ARBA00023136"/>
    </source>
</evidence>
<evidence type="ECO:0000259" key="17">
    <source>
        <dbReference type="SMART" id="SM00965"/>
    </source>
</evidence>
<evidence type="ECO:0000256" key="2">
    <source>
        <dbReference type="ARBA" id="ARBA00009810"/>
    </source>
</evidence>
<evidence type="ECO:0000256" key="16">
    <source>
        <dbReference type="SAM" id="SignalP"/>
    </source>
</evidence>
<dbReference type="InterPro" id="IPR036942">
    <property type="entry name" value="Beta-barrel_TonB_sf"/>
</dbReference>
<keyword evidence="5" id="KW-0410">Iron transport</keyword>
<evidence type="ECO:0000313" key="19">
    <source>
        <dbReference type="Proteomes" id="UP000050580"/>
    </source>
</evidence>
<keyword evidence="10 13" id="KW-0472">Membrane</keyword>
<organism evidence="18 19">
    <name type="scientific">Lampropedia cohaerens</name>
    <dbReference type="NCBI Taxonomy" id="1610491"/>
    <lineage>
        <taxon>Bacteria</taxon>
        <taxon>Pseudomonadati</taxon>
        <taxon>Pseudomonadota</taxon>
        <taxon>Betaproteobacteria</taxon>
        <taxon>Burkholderiales</taxon>
        <taxon>Comamonadaceae</taxon>
        <taxon>Lampropedia</taxon>
    </lineage>
</organism>
<dbReference type="RefSeq" id="WP_046741885.1">
    <property type="nucleotide sequence ID" value="NZ_LBNQ01000025.1"/>
</dbReference>
<dbReference type="InterPro" id="IPR012910">
    <property type="entry name" value="Plug_dom"/>
</dbReference>
<keyword evidence="3 13" id="KW-0813">Transport</keyword>
<keyword evidence="9 15" id="KW-0798">TonB box</keyword>
<evidence type="ECO:0000256" key="8">
    <source>
        <dbReference type="ARBA" id="ARBA00023004"/>
    </source>
</evidence>
<gene>
    <name evidence="18" type="ORF">AAV94_08395</name>
</gene>
<dbReference type="PANTHER" id="PTHR32552">
    <property type="entry name" value="FERRICHROME IRON RECEPTOR-RELATED"/>
    <property type="match status" value="1"/>
</dbReference>
<keyword evidence="19" id="KW-1185">Reference proteome</keyword>
<feature type="domain" description="Secretin/TonB short N-terminal" evidence="17">
    <location>
        <begin position="52"/>
        <end position="103"/>
    </location>
</feature>
<keyword evidence="4 13" id="KW-1134">Transmembrane beta strand</keyword>
<evidence type="ECO:0000256" key="7">
    <source>
        <dbReference type="ARBA" id="ARBA00022729"/>
    </source>
</evidence>
<keyword evidence="5" id="KW-0406">Ion transport</keyword>
<keyword evidence="8" id="KW-0408">Iron</keyword>
<evidence type="ECO:0000256" key="1">
    <source>
        <dbReference type="ARBA" id="ARBA00004571"/>
    </source>
</evidence>
<dbReference type="Gene3D" id="3.55.50.30">
    <property type="match status" value="1"/>
</dbReference>
<dbReference type="GO" id="GO:0009279">
    <property type="term" value="C:cell outer membrane"/>
    <property type="evidence" value="ECO:0007669"/>
    <property type="project" value="UniProtKB-SubCell"/>
</dbReference>
<sequence>MLLLALVGAIGLVPAPGHAQVPVGSVSQRSTFNVPAGSLTQALTQFAGQAGVNLSFSPELTADLRSNGLQGQYTIEQGFAELLHGTGLEALPIGSGEYTLRMRQVARQAATTADADTLPEVTIAATLDSPQAIESATQYTVSQSSSAAKLDLALKETPQSISVFTEKLIQDMNLTSIDAVLSAAPGVTAIENGVPGAGRVEYYSRGFAINSFQIDGLMTDGAAFGAQNNQSNRTAVGMQDAFLYERIDIIRGSTGLTTGQGDPSASLSFVRKKPLFERQILANLQYGSWGNKRAELDFSSPLNESGTWRGRIVATGDHGNAYIDRVKHRGTALYAITELDATPVTRLTLGASQIKRRIDGAGPHGIRRTTNIRNPNTELGRSFNNATRWSYRDFDYRNIFASINHTFANDWQIVGAYNRFDSKSDRLYGAMGTQWYFPHWDVASYLWGREHYDNATNAFDVYLKGDFELLGRQHDFVIGANQTKSDRTNYNYLPVTSGPIRPNSQAQVDDPNHIMWRTEGWIRPSLWNDGNIGLPALDLPNWKLTGVNASWDTPYRISNFKQVQKGIYGSVRLRPLERLQVILGARYGKGERFVSQPTTLQPYGGLIYELTPSVNAYVGYARVEKPNAFEMDYAVDANGDWLKPLKADTIEAGFKGGFFDNRLNLAATYFTMTQDNYPIETNRYVEYPRDSGVYVPEYVGLNGYRVYGVELNAAGQITPHWQIMAGYVHQRQKMPTDFWGIETGEDFEAQFFFPKNSFKIFTSYDFGSSRQFTIGGGAYWQSAGRNNIQYIGDDGGRYYWWQGSYALYNLMARWRIDKNITVGVNVRNLFDKKYFTNSSASNYGMPRSVTASVNMKF</sequence>
<comment type="subcellular location">
    <subcellularLocation>
        <location evidence="1 13">Cell outer membrane</location>
        <topology evidence="1 13">Multi-pass membrane protein</topology>
    </subcellularLocation>
</comment>
<dbReference type="InterPro" id="IPR011662">
    <property type="entry name" value="Secretin/TonB_short_N"/>
</dbReference>
<evidence type="ECO:0000256" key="6">
    <source>
        <dbReference type="ARBA" id="ARBA00022692"/>
    </source>
</evidence>
<evidence type="ECO:0000256" key="13">
    <source>
        <dbReference type="PROSITE-ProRule" id="PRU01360"/>
    </source>
</evidence>
<feature type="short sequence motif" description="TonB C-terminal box" evidence="14">
    <location>
        <begin position="840"/>
        <end position="857"/>
    </location>
</feature>
<dbReference type="Gene3D" id="2.40.170.20">
    <property type="entry name" value="TonB-dependent receptor, beta-barrel domain"/>
    <property type="match status" value="1"/>
</dbReference>
<keyword evidence="12 13" id="KW-0998">Cell outer membrane</keyword>
<evidence type="ECO:0000313" key="18">
    <source>
        <dbReference type="EMBL" id="KKW67663.1"/>
    </source>
</evidence>
<dbReference type="CDD" id="cd01347">
    <property type="entry name" value="ligand_gated_channel"/>
    <property type="match status" value="1"/>
</dbReference>
<comment type="caution">
    <text evidence="18">The sequence shown here is derived from an EMBL/GenBank/DDBJ whole genome shotgun (WGS) entry which is preliminary data.</text>
</comment>
<dbReference type="InterPro" id="IPR000531">
    <property type="entry name" value="Beta-barrel_TonB"/>
</dbReference>
<dbReference type="Pfam" id="PF07715">
    <property type="entry name" value="Plug"/>
    <property type="match status" value="1"/>
</dbReference>
<name>A0A0U1PYR7_9BURK</name>
<keyword evidence="11" id="KW-0675">Receptor</keyword>
<dbReference type="PROSITE" id="PS52016">
    <property type="entry name" value="TONB_DEPENDENT_REC_3"/>
    <property type="match status" value="1"/>
</dbReference>
<dbReference type="STRING" id="1610491.AAV94_08395"/>
<evidence type="ECO:0000256" key="12">
    <source>
        <dbReference type="ARBA" id="ARBA00023237"/>
    </source>
</evidence>
<dbReference type="PANTHER" id="PTHR32552:SF74">
    <property type="entry name" value="HYDROXAMATE SIDEROPHORE RECEPTOR FHUE"/>
    <property type="match status" value="1"/>
</dbReference>
<dbReference type="Proteomes" id="UP000050580">
    <property type="component" value="Unassembled WGS sequence"/>
</dbReference>
<reference evidence="18 19" key="1">
    <citation type="submission" date="2015-05" db="EMBL/GenBank/DDBJ databases">
        <title>Draft genome sequence of Lampropedia sp. CT6, isolated from the microbial mat of a hot water spring, located at Manikaran, India.</title>
        <authorList>
            <person name="Tripathi C."/>
            <person name="Rani P."/>
            <person name="Mahato N.K."/>
            <person name="Lal R."/>
        </authorList>
    </citation>
    <scope>NUCLEOTIDE SEQUENCE [LARGE SCALE GENOMIC DNA]</scope>
    <source>
        <strain evidence="18 19">CT6</strain>
    </source>
</reference>
<feature type="chain" id="PRO_5006713019" description="Secretin/TonB short N-terminal domain-containing protein" evidence="16">
    <location>
        <begin position="20"/>
        <end position="857"/>
    </location>
</feature>
<evidence type="ECO:0000256" key="5">
    <source>
        <dbReference type="ARBA" id="ARBA00022496"/>
    </source>
</evidence>
<comment type="similarity">
    <text evidence="2 13 15">Belongs to the TonB-dependent receptor family.</text>
</comment>
<feature type="signal peptide" evidence="16">
    <location>
        <begin position="1"/>
        <end position="19"/>
    </location>
</feature>
<dbReference type="SUPFAM" id="SSF56935">
    <property type="entry name" value="Porins"/>
    <property type="match status" value="1"/>
</dbReference>
<dbReference type="AlphaFoldDB" id="A0A0U1PYR7"/>
<dbReference type="InterPro" id="IPR010917">
    <property type="entry name" value="TonB_rcpt_CS"/>
</dbReference>
<keyword evidence="7 16" id="KW-0732">Signal</keyword>
<accession>A0A0U1PYR7</accession>
<dbReference type="Gene3D" id="2.170.130.10">
    <property type="entry name" value="TonB-dependent receptor, plug domain"/>
    <property type="match status" value="1"/>
</dbReference>
<evidence type="ECO:0000256" key="4">
    <source>
        <dbReference type="ARBA" id="ARBA00022452"/>
    </source>
</evidence>
<evidence type="ECO:0000256" key="9">
    <source>
        <dbReference type="ARBA" id="ARBA00023077"/>
    </source>
</evidence>
<evidence type="ECO:0000256" key="14">
    <source>
        <dbReference type="PROSITE-ProRule" id="PRU10144"/>
    </source>
</evidence>
<dbReference type="InterPro" id="IPR039426">
    <property type="entry name" value="TonB-dep_rcpt-like"/>
</dbReference>
<dbReference type="Pfam" id="PF07660">
    <property type="entry name" value="STN"/>
    <property type="match status" value="1"/>
</dbReference>
<dbReference type="Pfam" id="PF00593">
    <property type="entry name" value="TonB_dep_Rec_b-barrel"/>
    <property type="match status" value="1"/>
</dbReference>
<evidence type="ECO:0000256" key="15">
    <source>
        <dbReference type="RuleBase" id="RU003357"/>
    </source>
</evidence>
<dbReference type="InterPro" id="IPR037066">
    <property type="entry name" value="Plug_dom_sf"/>
</dbReference>
<protein>
    <recommendedName>
        <fullName evidence="17">Secretin/TonB short N-terminal domain-containing protein</fullName>
    </recommendedName>
</protein>
<evidence type="ECO:0000256" key="11">
    <source>
        <dbReference type="ARBA" id="ARBA00023170"/>
    </source>
</evidence>
<dbReference type="GO" id="GO:0015344">
    <property type="term" value="F:siderophore uptake transmembrane transporter activity"/>
    <property type="evidence" value="ECO:0007669"/>
    <property type="project" value="TreeGrafter"/>
</dbReference>
<dbReference type="SMART" id="SM00965">
    <property type="entry name" value="STN"/>
    <property type="match status" value="1"/>
</dbReference>
<keyword evidence="6 13" id="KW-0812">Transmembrane</keyword>
<dbReference type="PROSITE" id="PS01156">
    <property type="entry name" value="TONB_DEPENDENT_REC_2"/>
    <property type="match status" value="1"/>
</dbReference>
<dbReference type="EMBL" id="LBNQ01000025">
    <property type="protein sequence ID" value="KKW67663.1"/>
    <property type="molecule type" value="Genomic_DNA"/>
</dbReference>